<dbReference type="AlphaFoldDB" id="E7S004"/>
<gene>
    <name evidence="1" type="ORF">HMPREF0551_2268</name>
</gene>
<keyword evidence="2" id="KW-1185">Reference proteome</keyword>
<evidence type="ECO:0008006" key="3">
    <source>
        <dbReference type="Google" id="ProtNLM"/>
    </source>
</evidence>
<dbReference type="RefSeq" id="WP_005674684.1">
    <property type="nucleotide sequence ID" value="NZ_CP146288.1"/>
</dbReference>
<dbReference type="InterPro" id="IPR009200">
    <property type="entry name" value="DUF1269_membrane"/>
</dbReference>
<proteinExistence type="predicted"/>
<name>E7S004_9BURK</name>
<dbReference type="eggNOG" id="COG4803">
    <property type="taxonomic scope" value="Bacteria"/>
</dbReference>
<evidence type="ECO:0000313" key="2">
    <source>
        <dbReference type="Proteomes" id="UP000011021"/>
    </source>
</evidence>
<organism evidence="1 2">
    <name type="scientific">Lautropia mirabilis ATCC 51599</name>
    <dbReference type="NCBI Taxonomy" id="887898"/>
    <lineage>
        <taxon>Bacteria</taxon>
        <taxon>Pseudomonadati</taxon>
        <taxon>Pseudomonadota</taxon>
        <taxon>Betaproteobacteria</taxon>
        <taxon>Burkholderiales</taxon>
        <taxon>Burkholderiaceae</taxon>
        <taxon>Lautropia</taxon>
    </lineage>
</organism>
<dbReference type="HOGENOM" id="CLU_107989_2_0_4"/>
<dbReference type="EMBL" id="AEQP01000022">
    <property type="protein sequence ID" value="EFV94153.1"/>
    <property type="molecule type" value="Genomic_DNA"/>
</dbReference>
<protein>
    <recommendedName>
        <fullName evidence="3">DUF1269 domain-containing protein</fullName>
    </recommendedName>
</protein>
<comment type="caution">
    <text evidence="1">The sequence shown here is derived from an EMBL/GenBank/DDBJ whole genome shotgun (WGS) entry which is preliminary data.</text>
</comment>
<reference evidence="1 2" key="1">
    <citation type="submission" date="2010-12" db="EMBL/GenBank/DDBJ databases">
        <authorList>
            <person name="Muzny D."/>
            <person name="Qin X."/>
            <person name="Deng J."/>
            <person name="Jiang H."/>
            <person name="Liu Y."/>
            <person name="Qu J."/>
            <person name="Song X.-Z."/>
            <person name="Zhang L."/>
            <person name="Thornton R."/>
            <person name="Coyle M."/>
            <person name="Francisco L."/>
            <person name="Jackson L."/>
            <person name="Javaid M."/>
            <person name="Korchina V."/>
            <person name="Kovar C."/>
            <person name="Mata R."/>
            <person name="Mathew T."/>
            <person name="Ngo R."/>
            <person name="Nguyen L."/>
            <person name="Nguyen N."/>
            <person name="Okwuonu G."/>
            <person name="Ongeri F."/>
            <person name="Pham C."/>
            <person name="Simmons D."/>
            <person name="Wilczek-Boney K."/>
            <person name="Hale W."/>
            <person name="Jakkamsetti A."/>
            <person name="Pham P."/>
            <person name="Ruth R."/>
            <person name="San Lucas F."/>
            <person name="Warren J."/>
            <person name="Zhang J."/>
            <person name="Zhao Z."/>
            <person name="Zhou C."/>
            <person name="Zhu D."/>
            <person name="Lee S."/>
            <person name="Bess C."/>
            <person name="Blankenburg K."/>
            <person name="Forbes L."/>
            <person name="Fu Q."/>
            <person name="Gubbala S."/>
            <person name="Hirani K."/>
            <person name="Jayaseelan J.C."/>
            <person name="Lara F."/>
            <person name="Munidasa M."/>
            <person name="Palculict T."/>
            <person name="Patil S."/>
            <person name="Pu L.-L."/>
            <person name="Saada N."/>
            <person name="Tang L."/>
            <person name="Weissenberger G."/>
            <person name="Zhu Y."/>
            <person name="Hemphill L."/>
            <person name="Shang Y."/>
            <person name="Youmans B."/>
            <person name="Ayvaz T."/>
            <person name="Ross M."/>
            <person name="Santibanez J."/>
            <person name="Aqrawi P."/>
            <person name="Gross S."/>
            <person name="Joshi V."/>
            <person name="Fowler G."/>
            <person name="Nazareth L."/>
            <person name="Reid J."/>
            <person name="Worley K."/>
            <person name="Petrosino J."/>
            <person name="Highlander S."/>
            <person name="Gibbs R."/>
        </authorList>
    </citation>
    <scope>NUCLEOTIDE SEQUENCE [LARGE SCALE GENOMIC DNA]</scope>
    <source>
        <strain evidence="1 2">ATCC 51599</strain>
    </source>
</reference>
<dbReference type="Pfam" id="PF06897">
    <property type="entry name" value="DUF1269"/>
    <property type="match status" value="1"/>
</dbReference>
<evidence type="ECO:0000313" key="1">
    <source>
        <dbReference type="EMBL" id="EFV94153.1"/>
    </source>
</evidence>
<dbReference type="Proteomes" id="UP000011021">
    <property type="component" value="Unassembled WGS sequence"/>
</dbReference>
<accession>E7S004</accession>
<sequence length="205" mass="22325">MEHVLATLFEVPSEAYQAFVELKAFPQNDDTRIAQAALVKNENGVITPVDAFDPLRQVDDDTITGTLIGSVLGILGGPLGMLFGANVGAWVGSTGSTDEALAQATLLETVAAKLNDGDVAIIALVQEKSEAPLDQFFGRFKSLVVRWDASTIQQQMEDALEVQADLHARAAAELKARHTKARKEKLEEFAQSIRQKFEELAQKFK</sequence>